<sequence>MHAPDLTLLKPQGVFNMVNGHEWKMNSSVTLGSVALVFNSIIKSGIEP</sequence>
<proteinExistence type="predicted"/>
<dbReference type="Proteomes" id="UP000004605">
    <property type="component" value="Unassembled WGS sequence"/>
</dbReference>
<evidence type="ECO:0000313" key="2">
    <source>
        <dbReference type="Proteomes" id="UP000004605"/>
    </source>
</evidence>
<protein>
    <submittedName>
        <fullName evidence="1">Uncharacterized protein</fullName>
    </submittedName>
</protein>
<gene>
    <name evidence="1" type="ORF">VII00023_19494</name>
</gene>
<dbReference type="AlphaFoldDB" id="F9S3C9"/>
<dbReference type="EMBL" id="AFWF01000175">
    <property type="protein sequence ID" value="EGU38153.1"/>
    <property type="molecule type" value="Genomic_DNA"/>
</dbReference>
<organism evidence="1 2">
    <name type="scientific">Vibrio ichthyoenteri ATCC 700023</name>
    <dbReference type="NCBI Taxonomy" id="870968"/>
    <lineage>
        <taxon>Bacteria</taxon>
        <taxon>Pseudomonadati</taxon>
        <taxon>Pseudomonadota</taxon>
        <taxon>Gammaproteobacteria</taxon>
        <taxon>Vibrionales</taxon>
        <taxon>Vibrionaceae</taxon>
        <taxon>Vibrio</taxon>
    </lineage>
</organism>
<name>F9S3C9_9VIBR</name>
<keyword evidence="2" id="KW-1185">Reference proteome</keyword>
<reference evidence="1 2" key="1">
    <citation type="journal article" date="2012" name="Int. J. Syst. Evol. Microbiol.">
        <title>Vibrio caribbeanicus sp. nov., isolated from the marine sponge Scleritoderma cyanea.</title>
        <authorList>
            <person name="Hoffmann M."/>
            <person name="Monday S.R."/>
            <person name="Allard M.W."/>
            <person name="Strain E.A."/>
            <person name="Whittaker P."/>
            <person name="Naum M."/>
            <person name="McCarthy P.J."/>
            <person name="Lopez J.V."/>
            <person name="Fischer M."/>
            <person name="Brown E.W."/>
        </authorList>
    </citation>
    <scope>NUCLEOTIDE SEQUENCE [LARGE SCALE GENOMIC DNA]</scope>
    <source>
        <strain evidence="1 2">ATCC 700023</strain>
    </source>
</reference>
<accession>F9S3C9</accession>
<dbReference type="RefSeq" id="WP_006712583.1">
    <property type="nucleotide sequence ID" value="NZ_AFWF01000175.1"/>
</dbReference>
<evidence type="ECO:0000313" key="1">
    <source>
        <dbReference type="EMBL" id="EGU38153.1"/>
    </source>
</evidence>
<comment type="caution">
    <text evidence="1">The sequence shown here is derived from an EMBL/GenBank/DDBJ whole genome shotgun (WGS) entry which is preliminary data.</text>
</comment>